<name>A0A6J5M8Q8_9CAUD</name>
<organism evidence="1">
    <name type="scientific">uncultured Caudovirales phage</name>
    <dbReference type="NCBI Taxonomy" id="2100421"/>
    <lineage>
        <taxon>Viruses</taxon>
        <taxon>Duplodnaviria</taxon>
        <taxon>Heunggongvirae</taxon>
        <taxon>Uroviricota</taxon>
        <taxon>Caudoviricetes</taxon>
        <taxon>Peduoviridae</taxon>
        <taxon>Maltschvirus</taxon>
        <taxon>Maltschvirus maltsch</taxon>
    </lineage>
</organism>
<protein>
    <submittedName>
        <fullName evidence="1">Uncharacterized protein</fullName>
    </submittedName>
</protein>
<gene>
    <name evidence="1" type="ORF">UFOVP427_13</name>
    <name evidence="2" type="ORF">UFOVP697_31</name>
</gene>
<evidence type="ECO:0000313" key="1">
    <source>
        <dbReference type="EMBL" id="CAB4142027.1"/>
    </source>
</evidence>
<accession>A0A6J5M8Q8</accession>
<dbReference type="EMBL" id="LR796400">
    <property type="protein sequence ID" value="CAB4142027.1"/>
    <property type="molecule type" value="Genomic_DNA"/>
</dbReference>
<proteinExistence type="predicted"/>
<evidence type="ECO:0000313" key="2">
    <source>
        <dbReference type="EMBL" id="CAB4158317.1"/>
    </source>
</evidence>
<sequence>MNELRFCKPKAVYFDEVKFTIGILEVKVFNEIYNLDNFTHQDLSNLFSNSFSAHLNKGLKEISYNLPFTSINASREINKLHTITISVNNDAYQLVILTEQK</sequence>
<reference evidence="1" key="1">
    <citation type="submission" date="2020-04" db="EMBL/GenBank/DDBJ databases">
        <authorList>
            <person name="Chiriac C."/>
            <person name="Salcher M."/>
            <person name="Ghai R."/>
            <person name="Kavagutti S V."/>
        </authorList>
    </citation>
    <scope>NUCLEOTIDE SEQUENCE</scope>
</reference>
<dbReference type="EMBL" id="LR796668">
    <property type="protein sequence ID" value="CAB4158317.1"/>
    <property type="molecule type" value="Genomic_DNA"/>
</dbReference>